<keyword evidence="3" id="KW-1185">Reference proteome</keyword>
<evidence type="ECO:0000313" key="3">
    <source>
        <dbReference type="Proteomes" id="UP000595460"/>
    </source>
</evidence>
<dbReference type="InterPro" id="IPR029068">
    <property type="entry name" value="Glyas_Bleomycin-R_OHBP_Dase"/>
</dbReference>
<proteinExistence type="predicted"/>
<dbReference type="EMBL" id="CP068047">
    <property type="protein sequence ID" value="QQR37048.1"/>
    <property type="molecule type" value="Genomic_DNA"/>
</dbReference>
<sequence length="121" mass="13151">MANPVMHFEVIARDRAKLRGFYGKLFGWSEQDYPDAEYTILQSGAGMGIDFAVGSTMSGLATGPTIYVAVDDVAQMLAGVRQEAGVNVVQEPYEIPGMGEFAVFTDPEGNRIGLWKMPEAQ</sequence>
<dbReference type="PANTHER" id="PTHR33993:SF14">
    <property type="entry name" value="GB|AAF24581.1"/>
    <property type="match status" value="1"/>
</dbReference>
<protein>
    <submittedName>
        <fullName evidence="2">VOC family protein</fullName>
    </submittedName>
</protein>
<dbReference type="RefSeq" id="WP_201660349.1">
    <property type="nucleotide sequence ID" value="NZ_CP068047.1"/>
</dbReference>
<organism evidence="2 3">
    <name type="scientific">Devosia oryziradicis</name>
    <dbReference type="NCBI Taxonomy" id="2801335"/>
    <lineage>
        <taxon>Bacteria</taxon>
        <taxon>Pseudomonadati</taxon>
        <taxon>Pseudomonadota</taxon>
        <taxon>Alphaproteobacteria</taxon>
        <taxon>Hyphomicrobiales</taxon>
        <taxon>Devosiaceae</taxon>
        <taxon>Devosia</taxon>
    </lineage>
</organism>
<reference evidence="2 3" key="1">
    <citation type="submission" date="2021-01" db="EMBL/GenBank/DDBJ databases">
        <title>Genome seq and assembly of Devosia sp. G19.</title>
        <authorList>
            <person name="Chhetri G."/>
        </authorList>
    </citation>
    <scope>NUCLEOTIDE SEQUENCE [LARGE SCALE GENOMIC DNA]</scope>
    <source>
        <strain evidence="2 3">G19</strain>
    </source>
</reference>
<dbReference type="Gene3D" id="3.10.180.10">
    <property type="entry name" value="2,3-Dihydroxybiphenyl 1,2-Dioxygenase, domain 1"/>
    <property type="match status" value="1"/>
</dbReference>
<accession>A0ABX7BZS8</accession>
<evidence type="ECO:0000259" key="1">
    <source>
        <dbReference type="PROSITE" id="PS51819"/>
    </source>
</evidence>
<dbReference type="Pfam" id="PF00903">
    <property type="entry name" value="Glyoxalase"/>
    <property type="match status" value="1"/>
</dbReference>
<dbReference type="InterPro" id="IPR004360">
    <property type="entry name" value="Glyas_Fos-R_dOase_dom"/>
</dbReference>
<evidence type="ECO:0000313" key="2">
    <source>
        <dbReference type="EMBL" id="QQR37048.1"/>
    </source>
</evidence>
<dbReference type="CDD" id="cd07247">
    <property type="entry name" value="SgaA_N_like"/>
    <property type="match status" value="1"/>
</dbReference>
<dbReference type="InterPro" id="IPR052164">
    <property type="entry name" value="Anthracycline_SecMetBiosynth"/>
</dbReference>
<dbReference type="PANTHER" id="PTHR33993">
    <property type="entry name" value="GLYOXALASE-RELATED"/>
    <property type="match status" value="1"/>
</dbReference>
<name>A0ABX7BZS8_9HYPH</name>
<feature type="domain" description="VOC" evidence="1">
    <location>
        <begin position="4"/>
        <end position="117"/>
    </location>
</feature>
<dbReference type="SUPFAM" id="SSF54593">
    <property type="entry name" value="Glyoxalase/Bleomycin resistance protein/Dihydroxybiphenyl dioxygenase"/>
    <property type="match status" value="1"/>
</dbReference>
<dbReference type="Proteomes" id="UP000595460">
    <property type="component" value="Chromosome"/>
</dbReference>
<dbReference type="InterPro" id="IPR037523">
    <property type="entry name" value="VOC_core"/>
</dbReference>
<dbReference type="PROSITE" id="PS51819">
    <property type="entry name" value="VOC"/>
    <property type="match status" value="1"/>
</dbReference>
<gene>
    <name evidence="2" type="ORF">JI749_05375</name>
</gene>